<proteinExistence type="predicted"/>
<feature type="domain" description="Rieske" evidence="5">
    <location>
        <begin position="13"/>
        <end position="115"/>
    </location>
</feature>
<sequence length="119" mass="11960">MAWTDYASAPAPGTPVCPADQVDRVLSLTVAGPAGTFPLLVLRAGGGLRAFVNACPHQYLPLDHRGDQIVSACGTMLMCSAHGARFDAATGAAVGGAECGLDPVPVVVRGGMVVIAGET</sequence>
<dbReference type="InterPro" id="IPR036922">
    <property type="entry name" value="Rieske_2Fe-2S_sf"/>
</dbReference>
<dbReference type="PROSITE" id="PS51296">
    <property type="entry name" value="RIESKE"/>
    <property type="match status" value="1"/>
</dbReference>
<keyword evidence="2" id="KW-0479">Metal-binding</keyword>
<dbReference type="GO" id="GO:0046872">
    <property type="term" value="F:metal ion binding"/>
    <property type="evidence" value="ECO:0007669"/>
    <property type="project" value="UniProtKB-KW"/>
</dbReference>
<keyword evidence="7" id="KW-1185">Reference proteome</keyword>
<gene>
    <name evidence="6" type="ORF">E4L95_06555</name>
</gene>
<keyword evidence="3" id="KW-0408">Iron</keyword>
<comment type="caution">
    <text evidence="6">The sequence shown here is derived from an EMBL/GenBank/DDBJ whole genome shotgun (WGS) entry which is preliminary data.</text>
</comment>
<dbReference type="GO" id="GO:0051537">
    <property type="term" value="F:2 iron, 2 sulfur cluster binding"/>
    <property type="evidence" value="ECO:0007669"/>
    <property type="project" value="UniProtKB-KW"/>
</dbReference>
<dbReference type="OrthoDB" id="9794175at2"/>
<evidence type="ECO:0000259" key="5">
    <source>
        <dbReference type="PROSITE" id="PS51296"/>
    </source>
</evidence>
<organism evidence="6 7">
    <name type="scientific">Paracoccus liaowanqingii</name>
    <dbReference type="NCBI Taxonomy" id="2560053"/>
    <lineage>
        <taxon>Bacteria</taxon>
        <taxon>Pseudomonadati</taxon>
        <taxon>Pseudomonadota</taxon>
        <taxon>Alphaproteobacteria</taxon>
        <taxon>Rhodobacterales</taxon>
        <taxon>Paracoccaceae</taxon>
        <taxon>Paracoccus</taxon>
    </lineage>
</organism>
<dbReference type="Pfam" id="PF00355">
    <property type="entry name" value="Rieske"/>
    <property type="match status" value="1"/>
</dbReference>
<accession>A0A4Z1CAW3</accession>
<evidence type="ECO:0000256" key="1">
    <source>
        <dbReference type="ARBA" id="ARBA00022714"/>
    </source>
</evidence>
<dbReference type="Proteomes" id="UP000297972">
    <property type="component" value="Unassembled WGS sequence"/>
</dbReference>
<evidence type="ECO:0000313" key="7">
    <source>
        <dbReference type="Proteomes" id="UP000297972"/>
    </source>
</evidence>
<dbReference type="RefSeq" id="WP_135816928.1">
    <property type="nucleotide sequence ID" value="NZ_SRPG01000043.1"/>
</dbReference>
<keyword evidence="4" id="KW-0411">Iron-sulfur</keyword>
<evidence type="ECO:0000313" key="6">
    <source>
        <dbReference type="EMBL" id="TGN62479.1"/>
    </source>
</evidence>
<keyword evidence="1" id="KW-0001">2Fe-2S</keyword>
<evidence type="ECO:0000256" key="2">
    <source>
        <dbReference type="ARBA" id="ARBA00022723"/>
    </source>
</evidence>
<evidence type="ECO:0000256" key="3">
    <source>
        <dbReference type="ARBA" id="ARBA00023004"/>
    </source>
</evidence>
<dbReference type="EMBL" id="SRPG01000043">
    <property type="protein sequence ID" value="TGN62479.1"/>
    <property type="molecule type" value="Genomic_DNA"/>
</dbReference>
<dbReference type="SUPFAM" id="SSF50022">
    <property type="entry name" value="ISP domain"/>
    <property type="match status" value="1"/>
</dbReference>
<protein>
    <submittedName>
        <fullName evidence="6">(2Fe-2S)-binding protein</fullName>
    </submittedName>
</protein>
<name>A0A4Z1CAW3_9RHOB</name>
<dbReference type="InterPro" id="IPR017941">
    <property type="entry name" value="Rieske_2Fe-2S"/>
</dbReference>
<dbReference type="AlphaFoldDB" id="A0A4Z1CAW3"/>
<evidence type="ECO:0000256" key="4">
    <source>
        <dbReference type="ARBA" id="ARBA00023014"/>
    </source>
</evidence>
<dbReference type="Gene3D" id="2.102.10.10">
    <property type="entry name" value="Rieske [2Fe-2S] iron-sulphur domain"/>
    <property type="match status" value="1"/>
</dbReference>
<reference evidence="6 7" key="1">
    <citation type="submission" date="2019-03" db="EMBL/GenBank/DDBJ databases">
        <authorList>
            <person name="Li J."/>
        </authorList>
    </citation>
    <scope>NUCLEOTIDE SEQUENCE [LARGE SCALE GENOMIC DNA]</scope>
    <source>
        <strain evidence="6 7">3058</strain>
    </source>
</reference>